<dbReference type="InterPro" id="IPR002937">
    <property type="entry name" value="Amino_oxidase"/>
</dbReference>
<evidence type="ECO:0000313" key="4">
    <source>
        <dbReference type="Proteomes" id="UP000824890"/>
    </source>
</evidence>
<comment type="caution">
    <text evidence="3">The sequence shown here is derived from an EMBL/GenBank/DDBJ whole genome shotgun (WGS) entry which is preliminary data.</text>
</comment>
<dbReference type="Pfam" id="PF01593">
    <property type="entry name" value="Amino_oxidase"/>
    <property type="match status" value="1"/>
</dbReference>
<accession>A0ABQ8AGR0</accession>
<proteinExistence type="inferred from homology"/>
<sequence length="182" mass="20695">MDNNISVPHDLPEGTISALLQKQNNVVQPSIIIVIGLVVIHTDYSFACHVDMGASWLHGVSNDNPLAPIIRRLGLSLYHTSGDDSFLYDHDLQSYTEKIRDETASDMSVLQGISIVLERNPELRQEGMAYQVLQWYICRMEAWFSVDANLISLKCWDQVNHESCRIRQELASSFFIALVMVW</sequence>
<name>A0ABQ8AGR0_BRANA</name>
<evidence type="ECO:0000313" key="3">
    <source>
        <dbReference type="EMBL" id="KAH0891613.1"/>
    </source>
</evidence>
<dbReference type="Proteomes" id="UP000824890">
    <property type="component" value="Unassembled WGS sequence"/>
</dbReference>
<dbReference type="EMBL" id="JAGKQM010000013">
    <property type="protein sequence ID" value="KAH0891613.1"/>
    <property type="molecule type" value="Genomic_DNA"/>
</dbReference>
<feature type="domain" description="Amine oxidase" evidence="2">
    <location>
        <begin position="40"/>
        <end position="104"/>
    </location>
</feature>
<dbReference type="InterPro" id="IPR050281">
    <property type="entry name" value="Flavin_monoamine_oxidase"/>
</dbReference>
<dbReference type="InterPro" id="IPR036188">
    <property type="entry name" value="FAD/NAD-bd_sf"/>
</dbReference>
<dbReference type="SUPFAM" id="SSF51905">
    <property type="entry name" value="FAD/NAD(P)-binding domain"/>
    <property type="match status" value="1"/>
</dbReference>
<organism evidence="3 4">
    <name type="scientific">Brassica napus</name>
    <name type="common">Rape</name>
    <dbReference type="NCBI Taxonomy" id="3708"/>
    <lineage>
        <taxon>Eukaryota</taxon>
        <taxon>Viridiplantae</taxon>
        <taxon>Streptophyta</taxon>
        <taxon>Embryophyta</taxon>
        <taxon>Tracheophyta</taxon>
        <taxon>Spermatophyta</taxon>
        <taxon>Magnoliopsida</taxon>
        <taxon>eudicotyledons</taxon>
        <taxon>Gunneridae</taxon>
        <taxon>Pentapetalae</taxon>
        <taxon>rosids</taxon>
        <taxon>malvids</taxon>
        <taxon>Brassicales</taxon>
        <taxon>Brassicaceae</taxon>
        <taxon>Brassiceae</taxon>
        <taxon>Brassica</taxon>
    </lineage>
</organism>
<keyword evidence="4" id="KW-1185">Reference proteome</keyword>
<reference evidence="3 4" key="1">
    <citation type="submission" date="2021-05" db="EMBL/GenBank/DDBJ databases">
        <title>Genome Assembly of Synthetic Allotetraploid Brassica napus Reveals Homoeologous Exchanges between Subgenomes.</title>
        <authorList>
            <person name="Davis J.T."/>
        </authorList>
    </citation>
    <scope>NUCLEOTIDE SEQUENCE [LARGE SCALE GENOMIC DNA]</scope>
    <source>
        <strain evidence="4">cv. Da-Ae</strain>
        <tissue evidence="3">Seedling</tissue>
    </source>
</reference>
<comment type="similarity">
    <text evidence="1">Belongs to the flavin monoamine oxidase family.</text>
</comment>
<dbReference type="PANTHER" id="PTHR10742">
    <property type="entry name" value="FLAVIN MONOAMINE OXIDASE"/>
    <property type="match status" value="1"/>
</dbReference>
<evidence type="ECO:0000259" key="2">
    <source>
        <dbReference type="Pfam" id="PF01593"/>
    </source>
</evidence>
<dbReference type="PANTHER" id="PTHR10742:SF228">
    <property type="entry name" value="POLYAMINE OXIDASE 4-RELATED"/>
    <property type="match status" value="1"/>
</dbReference>
<protein>
    <recommendedName>
        <fullName evidence="2">Amine oxidase domain-containing protein</fullName>
    </recommendedName>
</protein>
<evidence type="ECO:0000256" key="1">
    <source>
        <dbReference type="ARBA" id="ARBA00005995"/>
    </source>
</evidence>
<gene>
    <name evidence="3" type="ORF">HID58_054042</name>
</gene>